<dbReference type="InterPro" id="IPR036095">
    <property type="entry name" value="PTS_EIIB-like_sf"/>
</dbReference>
<dbReference type="Pfam" id="PF02302">
    <property type="entry name" value="PTS_IIB"/>
    <property type="match status" value="1"/>
</dbReference>
<dbReference type="AlphaFoldDB" id="A0A6N2SYY1"/>
<dbReference type="EMBL" id="CACRSX010000021">
    <property type="protein sequence ID" value="VYS96765.1"/>
    <property type="molecule type" value="Genomic_DNA"/>
</dbReference>
<proteinExistence type="predicted"/>
<dbReference type="SUPFAM" id="SSF52794">
    <property type="entry name" value="PTS system IIB component-like"/>
    <property type="match status" value="1"/>
</dbReference>
<reference evidence="3" key="1">
    <citation type="submission" date="2019-11" db="EMBL/GenBank/DDBJ databases">
        <authorList>
            <person name="Feng L."/>
        </authorList>
    </citation>
    <scope>NUCLEOTIDE SEQUENCE</scope>
    <source>
        <strain evidence="3">AhadrusLFYP4</strain>
    </source>
</reference>
<accession>A0A6N2SYY1</accession>
<dbReference type="RefSeq" id="WP_156723226.1">
    <property type="nucleotide sequence ID" value="NZ_CACRSX010000021.1"/>
</dbReference>
<dbReference type="GO" id="GO:0008982">
    <property type="term" value="F:protein-N(PI)-phosphohistidine-sugar phosphotransferase activity"/>
    <property type="evidence" value="ECO:0007669"/>
    <property type="project" value="InterPro"/>
</dbReference>
<sequence>MKTIMTVCGTGLGSSFFVEINIGTLLQKWGLQDKYKTTHGAVFEVSEEDADYFITAKDLEDTLSYLSNLIVLDSIVDMDELEHKLYDKLKADIEETFE</sequence>
<protein>
    <submittedName>
        <fullName evidence="3">PTS system ascorbate-specific transporter subunits IICB</fullName>
    </submittedName>
</protein>
<evidence type="ECO:0000256" key="1">
    <source>
        <dbReference type="ARBA" id="ARBA00022679"/>
    </source>
</evidence>
<dbReference type="InterPro" id="IPR013011">
    <property type="entry name" value="PTS_EIIB_2"/>
</dbReference>
<name>A0A6N2SYY1_ANAHA</name>
<keyword evidence="1" id="KW-0808">Transferase</keyword>
<dbReference type="CDD" id="cd05563">
    <property type="entry name" value="PTS_IIB_ascorbate"/>
    <property type="match status" value="1"/>
</dbReference>
<dbReference type="GO" id="GO:0009401">
    <property type="term" value="P:phosphoenolpyruvate-dependent sugar phosphotransferase system"/>
    <property type="evidence" value="ECO:0007669"/>
    <property type="project" value="InterPro"/>
</dbReference>
<evidence type="ECO:0000313" key="3">
    <source>
        <dbReference type="EMBL" id="VYS96765.1"/>
    </source>
</evidence>
<organism evidence="3">
    <name type="scientific">Anaerostipes hadrus</name>
    <dbReference type="NCBI Taxonomy" id="649756"/>
    <lineage>
        <taxon>Bacteria</taxon>
        <taxon>Bacillati</taxon>
        <taxon>Bacillota</taxon>
        <taxon>Clostridia</taxon>
        <taxon>Lachnospirales</taxon>
        <taxon>Lachnospiraceae</taxon>
        <taxon>Anaerostipes</taxon>
    </lineage>
</organism>
<dbReference type="PROSITE" id="PS51099">
    <property type="entry name" value="PTS_EIIB_TYPE_2"/>
    <property type="match status" value="1"/>
</dbReference>
<evidence type="ECO:0000259" key="2">
    <source>
        <dbReference type="PROSITE" id="PS51099"/>
    </source>
</evidence>
<gene>
    <name evidence="3" type="ORF">AHLFYP4_01091</name>
</gene>
<dbReference type="InterPro" id="IPR003501">
    <property type="entry name" value="PTS_EIIB_2/3"/>
</dbReference>
<feature type="domain" description="PTS EIIB type-2" evidence="2">
    <location>
        <begin position="1"/>
        <end position="93"/>
    </location>
</feature>
<dbReference type="Gene3D" id="3.40.50.2300">
    <property type="match status" value="1"/>
</dbReference>